<feature type="domain" description="HAT C-terminal dimerisation" evidence="1">
    <location>
        <begin position="88"/>
        <end position="156"/>
    </location>
</feature>
<dbReference type="GO" id="GO:0046983">
    <property type="term" value="F:protein dimerization activity"/>
    <property type="evidence" value="ECO:0007669"/>
    <property type="project" value="InterPro"/>
</dbReference>
<dbReference type="InterPro" id="IPR012337">
    <property type="entry name" value="RNaseH-like_sf"/>
</dbReference>
<proteinExistence type="predicted"/>
<protein>
    <submittedName>
        <fullName evidence="2">SCAN domain-containing protein 3</fullName>
    </submittedName>
</protein>
<reference evidence="2 3" key="1">
    <citation type="submission" date="2018-10" db="EMBL/GenBank/DDBJ databases">
        <title>Genome assembly for a Yunnan-Guizhou Plateau 3E fish, Anabarilius grahami (Regan), and its evolutionary and genetic applications.</title>
        <authorList>
            <person name="Jiang W."/>
        </authorList>
    </citation>
    <scope>NUCLEOTIDE SEQUENCE [LARGE SCALE GENOMIC DNA]</scope>
    <source>
        <strain evidence="2">AG-KIZ</strain>
        <tissue evidence="2">Muscle</tissue>
    </source>
</reference>
<dbReference type="EMBL" id="RJVU01042598">
    <property type="protein sequence ID" value="ROL45286.1"/>
    <property type="molecule type" value="Genomic_DNA"/>
</dbReference>
<accession>A0A3N0YGA8</accession>
<dbReference type="Pfam" id="PF05699">
    <property type="entry name" value="Dimer_Tnp_hAT"/>
    <property type="match status" value="1"/>
</dbReference>
<dbReference type="PANTHER" id="PTHR45913">
    <property type="entry name" value="EPM2A-INTERACTING PROTEIN 1"/>
    <property type="match status" value="1"/>
</dbReference>
<comment type="caution">
    <text evidence="2">The sequence shown here is derived from an EMBL/GenBank/DDBJ whole genome shotgun (WGS) entry which is preliminary data.</text>
</comment>
<name>A0A3N0YGA8_ANAGA</name>
<evidence type="ECO:0000259" key="1">
    <source>
        <dbReference type="Pfam" id="PF05699"/>
    </source>
</evidence>
<dbReference type="Proteomes" id="UP000281406">
    <property type="component" value="Unassembled WGS sequence"/>
</dbReference>
<gene>
    <name evidence="2" type="ORF">DPX16_17897</name>
</gene>
<dbReference type="SUPFAM" id="SSF53098">
    <property type="entry name" value="Ribonuclease H-like"/>
    <property type="match status" value="1"/>
</dbReference>
<dbReference type="PANTHER" id="PTHR45913:SF21">
    <property type="entry name" value="DUF4371 DOMAIN-CONTAINING PROTEIN"/>
    <property type="match status" value="1"/>
</dbReference>
<keyword evidence="3" id="KW-1185">Reference proteome</keyword>
<sequence>MMATQKQYCMSPSPRIQWWALRTLVMSSCRLKVSSFLSSNPSGNKPSFSCYPLPGGAGKFSTEATKVFPWASAASLQTELIELQENLALQESHCDPVTFWTKMVTAAGVPLLQKMAIQILTMFPSTYCCESAFSTMNMEKNAYRSTLTNEHLHQCLRLALTPFMPKFKQLVEQRRCHLSH</sequence>
<dbReference type="AlphaFoldDB" id="A0A3N0YGA8"/>
<evidence type="ECO:0000313" key="3">
    <source>
        <dbReference type="Proteomes" id="UP000281406"/>
    </source>
</evidence>
<dbReference type="InterPro" id="IPR008906">
    <property type="entry name" value="HATC_C_dom"/>
</dbReference>
<dbReference type="OrthoDB" id="8949001at2759"/>
<organism evidence="2 3">
    <name type="scientific">Anabarilius grahami</name>
    <name type="common">Kanglang fish</name>
    <name type="synonym">Barilius grahami</name>
    <dbReference type="NCBI Taxonomy" id="495550"/>
    <lineage>
        <taxon>Eukaryota</taxon>
        <taxon>Metazoa</taxon>
        <taxon>Chordata</taxon>
        <taxon>Craniata</taxon>
        <taxon>Vertebrata</taxon>
        <taxon>Euteleostomi</taxon>
        <taxon>Actinopterygii</taxon>
        <taxon>Neopterygii</taxon>
        <taxon>Teleostei</taxon>
        <taxon>Ostariophysi</taxon>
        <taxon>Cypriniformes</taxon>
        <taxon>Xenocyprididae</taxon>
        <taxon>Xenocypridinae</taxon>
        <taxon>Xenocypridinae incertae sedis</taxon>
        <taxon>Anabarilius</taxon>
    </lineage>
</organism>
<evidence type="ECO:0000313" key="2">
    <source>
        <dbReference type="EMBL" id="ROL45286.1"/>
    </source>
</evidence>